<comment type="caution">
    <text evidence="5">The sequence shown here is derived from an EMBL/GenBank/DDBJ whole genome shotgun (WGS) entry which is preliminary data.</text>
</comment>
<dbReference type="EMBL" id="RQTK01001276">
    <property type="protein sequence ID" value="RUS71083.1"/>
    <property type="molecule type" value="Genomic_DNA"/>
</dbReference>
<feature type="region of interest" description="Disordered" evidence="3">
    <location>
        <begin position="2943"/>
        <end position="2971"/>
    </location>
</feature>
<feature type="compositionally biased region" description="Acidic residues" evidence="3">
    <location>
        <begin position="1085"/>
        <end position="1096"/>
    </location>
</feature>
<feature type="compositionally biased region" description="Polar residues" evidence="3">
    <location>
        <begin position="852"/>
        <end position="863"/>
    </location>
</feature>
<dbReference type="SUPFAM" id="SSF47370">
    <property type="entry name" value="Bromodomain"/>
    <property type="match status" value="1"/>
</dbReference>
<feature type="compositionally biased region" description="Basic and acidic residues" evidence="3">
    <location>
        <begin position="895"/>
        <end position="912"/>
    </location>
</feature>
<evidence type="ECO:0000256" key="3">
    <source>
        <dbReference type="SAM" id="MobiDB-lite"/>
    </source>
</evidence>
<dbReference type="STRING" id="188477.A0A433SPL4"/>
<dbReference type="PANTHER" id="PTHR31095">
    <property type="entry name" value="RIKEN CDNA 9930021J03 GENE"/>
    <property type="match status" value="1"/>
</dbReference>
<feature type="region of interest" description="Disordered" evidence="3">
    <location>
        <begin position="634"/>
        <end position="719"/>
    </location>
</feature>
<feature type="region of interest" description="Disordered" evidence="3">
    <location>
        <begin position="1"/>
        <end position="66"/>
    </location>
</feature>
<dbReference type="InterPro" id="IPR040214">
    <property type="entry name" value="BRD10"/>
</dbReference>
<feature type="compositionally biased region" description="Basic and acidic residues" evidence="3">
    <location>
        <begin position="51"/>
        <end position="65"/>
    </location>
</feature>
<feature type="compositionally biased region" description="Acidic residues" evidence="3">
    <location>
        <begin position="1203"/>
        <end position="1213"/>
    </location>
</feature>
<feature type="compositionally biased region" description="Basic and acidic residues" evidence="3">
    <location>
        <begin position="992"/>
        <end position="1037"/>
    </location>
</feature>
<feature type="compositionally biased region" description="Low complexity" evidence="3">
    <location>
        <begin position="1462"/>
        <end position="1480"/>
    </location>
</feature>
<dbReference type="PROSITE" id="PS50014">
    <property type="entry name" value="BROMODOMAIN_2"/>
    <property type="match status" value="1"/>
</dbReference>
<evidence type="ECO:0000256" key="2">
    <source>
        <dbReference type="PROSITE-ProRule" id="PRU00035"/>
    </source>
</evidence>
<feature type="compositionally biased region" description="Polar residues" evidence="3">
    <location>
        <begin position="790"/>
        <end position="813"/>
    </location>
</feature>
<feature type="compositionally biased region" description="Low complexity" evidence="3">
    <location>
        <begin position="2892"/>
        <end position="2908"/>
    </location>
</feature>
<feature type="region of interest" description="Disordered" evidence="3">
    <location>
        <begin position="1907"/>
        <end position="1948"/>
    </location>
</feature>
<feature type="compositionally biased region" description="Basic and acidic residues" evidence="3">
    <location>
        <begin position="1184"/>
        <end position="1202"/>
    </location>
</feature>
<feature type="region of interest" description="Disordered" evidence="3">
    <location>
        <begin position="981"/>
        <end position="1102"/>
    </location>
</feature>
<feature type="region of interest" description="Disordered" evidence="3">
    <location>
        <begin position="2892"/>
        <end position="2912"/>
    </location>
</feature>
<dbReference type="Proteomes" id="UP000271974">
    <property type="component" value="Unassembled WGS sequence"/>
</dbReference>
<accession>A0A433SPL4</accession>
<gene>
    <name evidence="5" type="ORF">EGW08_021161</name>
</gene>
<organism evidence="5 6">
    <name type="scientific">Elysia chlorotica</name>
    <name type="common">Eastern emerald elysia</name>
    <name type="synonym">Sea slug</name>
    <dbReference type="NCBI Taxonomy" id="188477"/>
    <lineage>
        <taxon>Eukaryota</taxon>
        <taxon>Metazoa</taxon>
        <taxon>Spiralia</taxon>
        <taxon>Lophotrochozoa</taxon>
        <taxon>Mollusca</taxon>
        <taxon>Gastropoda</taxon>
        <taxon>Heterobranchia</taxon>
        <taxon>Euthyneura</taxon>
        <taxon>Panpulmonata</taxon>
        <taxon>Sacoglossa</taxon>
        <taxon>Placobranchoidea</taxon>
        <taxon>Plakobranchidae</taxon>
        <taxon>Elysia</taxon>
    </lineage>
</organism>
<feature type="region of interest" description="Disordered" evidence="3">
    <location>
        <begin position="2984"/>
        <end position="3062"/>
    </location>
</feature>
<dbReference type="CDD" id="cd04369">
    <property type="entry name" value="Bromodomain"/>
    <property type="match status" value="1"/>
</dbReference>
<feature type="region of interest" description="Disordered" evidence="3">
    <location>
        <begin position="110"/>
        <end position="134"/>
    </location>
</feature>
<evidence type="ECO:0000313" key="5">
    <source>
        <dbReference type="EMBL" id="RUS71083.1"/>
    </source>
</evidence>
<dbReference type="Pfam" id="PF23450">
    <property type="entry name" value="KIAA2026_hel"/>
    <property type="match status" value="1"/>
</dbReference>
<feature type="compositionally biased region" description="Basic and acidic residues" evidence="3">
    <location>
        <begin position="671"/>
        <end position="682"/>
    </location>
</feature>
<dbReference type="Gene3D" id="1.20.920.10">
    <property type="entry name" value="Bromodomain-like"/>
    <property type="match status" value="1"/>
</dbReference>
<evidence type="ECO:0000256" key="1">
    <source>
        <dbReference type="ARBA" id="ARBA00023117"/>
    </source>
</evidence>
<feature type="compositionally biased region" description="Polar residues" evidence="3">
    <location>
        <begin position="1"/>
        <end position="12"/>
    </location>
</feature>
<keyword evidence="6" id="KW-1185">Reference proteome</keyword>
<feature type="compositionally biased region" description="Low complexity" evidence="3">
    <location>
        <begin position="814"/>
        <end position="841"/>
    </location>
</feature>
<feature type="domain" description="Bromo" evidence="4">
    <location>
        <begin position="237"/>
        <end position="309"/>
    </location>
</feature>
<dbReference type="Pfam" id="PF00439">
    <property type="entry name" value="Bromodomain"/>
    <property type="match status" value="1"/>
</dbReference>
<feature type="compositionally biased region" description="Polar residues" evidence="3">
    <location>
        <begin position="110"/>
        <end position="126"/>
    </location>
</feature>
<feature type="compositionally biased region" description="Polar residues" evidence="3">
    <location>
        <begin position="683"/>
        <end position="704"/>
    </location>
</feature>
<dbReference type="SMART" id="SM00297">
    <property type="entry name" value="BROMO"/>
    <property type="match status" value="1"/>
</dbReference>
<feature type="region of interest" description="Disordered" evidence="3">
    <location>
        <begin position="732"/>
        <end position="919"/>
    </location>
</feature>
<feature type="region of interest" description="Disordered" evidence="3">
    <location>
        <begin position="1177"/>
        <end position="1231"/>
    </location>
</feature>
<evidence type="ECO:0000259" key="4">
    <source>
        <dbReference type="PROSITE" id="PS50014"/>
    </source>
</evidence>
<feature type="compositionally biased region" description="Low complexity" evidence="3">
    <location>
        <begin position="3040"/>
        <end position="3061"/>
    </location>
</feature>
<dbReference type="InterPro" id="IPR056522">
    <property type="entry name" value="KIAA2026_hel"/>
</dbReference>
<feature type="compositionally biased region" description="Low complexity" evidence="3">
    <location>
        <begin position="2961"/>
        <end position="2971"/>
    </location>
</feature>
<feature type="compositionally biased region" description="Low complexity" evidence="3">
    <location>
        <begin position="2991"/>
        <end position="3007"/>
    </location>
</feature>
<dbReference type="InterPro" id="IPR036427">
    <property type="entry name" value="Bromodomain-like_sf"/>
</dbReference>
<proteinExistence type="predicted"/>
<dbReference type="OrthoDB" id="1870062at2759"/>
<dbReference type="InterPro" id="IPR001487">
    <property type="entry name" value="Bromodomain"/>
</dbReference>
<keyword evidence="1 2" id="KW-0103">Bromodomain</keyword>
<reference evidence="5 6" key="1">
    <citation type="submission" date="2019-01" db="EMBL/GenBank/DDBJ databases">
        <title>A draft genome assembly of the solar-powered sea slug Elysia chlorotica.</title>
        <authorList>
            <person name="Cai H."/>
            <person name="Li Q."/>
            <person name="Fang X."/>
            <person name="Li J."/>
            <person name="Curtis N.E."/>
            <person name="Altenburger A."/>
            <person name="Shibata T."/>
            <person name="Feng M."/>
            <person name="Maeda T."/>
            <person name="Schwartz J.A."/>
            <person name="Shigenobu S."/>
            <person name="Lundholm N."/>
            <person name="Nishiyama T."/>
            <person name="Yang H."/>
            <person name="Hasebe M."/>
            <person name="Li S."/>
            <person name="Pierce S.K."/>
            <person name="Wang J."/>
        </authorList>
    </citation>
    <scope>NUCLEOTIDE SEQUENCE [LARGE SCALE GENOMIC DNA]</scope>
    <source>
        <strain evidence="5">EC2010</strain>
        <tissue evidence="5">Whole organism of an adult</tissue>
    </source>
</reference>
<feature type="region of interest" description="Disordered" evidence="3">
    <location>
        <begin position="1462"/>
        <end position="1481"/>
    </location>
</feature>
<dbReference type="PRINTS" id="PR00503">
    <property type="entry name" value="BROMODOMAIN"/>
</dbReference>
<name>A0A433SPL4_ELYCH</name>
<feature type="compositionally biased region" description="Polar residues" evidence="3">
    <location>
        <begin position="33"/>
        <end position="42"/>
    </location>
</feature>
<sequence length="3085" mass="326915">MADLSDQCSTSSTEHRKSCNGNTTRTYEEDRSNSIIKNSTDSGPVVNNDHAVGRDAGSEAEHRASDASYVTKYPCENEQWVSDLNDDTSNAELINSPKATLNLDEISSNSMGQLAHSPDQNSNENSEPLEGGVQVGDAVDSSVTLMEHSGFGEIQKDEHCVEHELQKSEETDSHQCADAIDEDIDMNSSDAAQAIVQDESKPEDTVKGVGKDQFDVESLNYELQVGYRILSNMMSSSNRLVNKLFLFPVDDNFPETAAYYEKVKKPMWMFKMKEKFESHKYNDITEFMADFRLMIENCYRFNGPDNFVSKKAQKLETMMKQKVALLSKNLREKILGAAVLSGEDDLLTSAGLRRRIRNPNATIDDPSQQLLSQLRKDREMQERVDRRQKVEDRRAMELARLQELQSWEDNLIGPEIKEHLRTMWELPQIGLFVYLCMESLGLEEEVTQYQIERGLVVPRECSDFGRLMTCLLSTPHQRKNLKSFMPYHVWNSKLTEKLDYFYKVLSDKNCNHTQACYKLGFDLRGFRMMGKVNPMRRKKYHELPFLKRVWILKNYCDFCLETQQYLQKTIEDIEAVRPNDVREVLLGSDGRGYRYLNFPMFTGKDIRIFKHQKIPEPTVESLFMEDWSVDTAEKPSASSSRCSTPINQRNNRQAETPLNSLRARALLQAAESKEASPFRETSRAGSESLDSSSHQPQSENTENIHSVKPASVKKRKKTSIFTGKKKRLKIKKADSSFASAASADDSKVEEDSFADGDSFNDSNCVASEAHSTELAQKPAANNAPLPCDNIVQTEKTCDNSSSKDASLVGSSKFSPLSANQSSPSSLEPVPVSSDASKADAAVENQSEEKSSDSLVQCQQQTPAGRQLDSAYLSGESDKSARDEEELVKLAGTPSGKDRLQESTVFHAEDHQSESVSLDSIKSECRSDWAVEEVEMKRQPQIKDECSEVIETECKVKKEEAYSEENVTPKKEKCNVDETLDKFHNNDSSVKPGDLEKSENSSCEVKKLPVSKSEVDMKTEELQCEPRVKEESESKDESGGPLKQNVSKEELAEQQSTSPKHCQGEEKDADEPAPMDCDGQEKESKEAEEDSDEDEEGLPERGRIELVAESMEDIRQLMNKLSNPEPIKRGKKVYPGVIKPCEEELLANLTRFHDDLLKFEKSLVNARAGMQVKLRKEVDSYSEPRVGESKGWDSDHSQSTKDSSEDEEEEEEEGAGSKPEAETGRKSKRIKAKQQVAATTSLLTSAASKLSAITDNGTNEDSNDSFELDISSRGRLRKRRIIPNNTEDTGLRKRKLVDMGTGNSTPSSGVDIVSSSSGLSLCATPPHSTLAGSVSHPTVIQRQQGKAWPSHILSMLTSGGLGGASSPALRAQLGGQIVTSKGQAGSSSSLQQQLLAGQVFRLVSPGADGSIRALQVSGNVGGAQSLHAAPGSVIISPQNLASIRFVSSTGVVTLPRERILTAGSSSSVSATTTSSSPAQASHPVIQQLLLNKSAKGMASPSKVTFVPNVTVNGGIHNQSAQQQQQQQSGLSGVNVPKMSVVTLPSATSTLTLQNPVAAPNRSSLVKPPVVMVTPQNSSKLGVSAGLLSGASAAPVVVSQVSSTMSGGKQVLDLGSLSVTQIQQLMRNQAIQINMGGASSGPKTLLLTTGLQQLGTGVSSVASAVVTTPANFSNVRFQQQQQQQPVQQTIRPAAVATGASSLLAMINSKGQKLMTLPAASNTVLSNQHGMASHLVDGQIVIKGGAANAAITTSFCSTNPSLKNVLSNKVTLPQSVLAGKILSTSIQNRLASGAGTTIIAANSNSANSQPAGITLPVPQIISSLSTSAPMATTLVHSNAKSIPANSGAVGKDNPQQKARTIITVPLVHLSSPGKKYASNVTVKALLENRAPKKTDDDNLKNIPLSVETTASSNSNTVLASKVSEISPGSQSKENETPSPKEGMPVLSNLSSSQPVLNPLSMPLSVNTGGLECATSEVIVPTVHIKVPSPNTLPSVLHNKNGTTIVQSTKVPIAMASEARAPDTISPSSGSSLMAGPAGISQPANSLSKAIVVPVSSVSLSGTSQGMAVAGASLQQAQQQGVKNVMLKVTPQSGGSGQFVQGFMTSRGLVIPQSALVQQQQSKNVILANVAQNGTAASCGQVAGQQAQQVQGIASLPVQQTGLNGQPGGTFLTRPQIPSLNQPQQPLQVLGAAQNSSSAMPFSSQIQKGTVISSGGLKFMLVNPVGQTAPALAAGQQTSSLASNLGAQQVIAAAQQTQTSTPAAELVKQIAANSIQVQSGSQAGLMAPTVSSGLSPRLVQKSNVVLRAPPSIVRMPGPGVVVSTSTSPRVTGPVFQQAGLASGGILSGQSVIGNNVSPSNISPQLAAQILALQQQQQQQQQGISVASGKPAAVVQQPQQQNQPGVPSVVTLQLQQLGQLFSSLSQLQPGGMQQQQAVTPALSGGQAPGQVVQLSLNTGQTLMPGGSHPQTPQLVKVAGGQVSPQIQLTNGQLQSSQGAGLLLQQQQATQNFMLQQKPVGQSTVVSGSIGLQQQPSPLTTLLNPQQQQQQASIIKLPQQVSIAGKPQLTVSSSLSSAPQALQVLQAQQGETISSSTGVSLSPSQGFVVSPVSTVALPVSQHQQQVQFVLNQSSLASLPVASSIATGVSAFAGLNKLPGGNIRRVIRADSSLLQTSLATSTPANISSPAVVLGGSNQMLNASQLQGGSKQGLPQMFLPNSAAGTGQILISPMKLGASPQANMISPLKLLGGLQVTSSASSVGQGGQIFMNSNQLPGTILGKPSVIYAGPPAQVQGSSVDKSDANKMTQILLGQSNSNLLQVNKDVNVSATPVINSHQQLLVKSAGQVLQAPTAAGAQIKQLPANVTGLGNVAGAKATYLYKVGEQYFSPAGPLTVSGSQLGPPSSLPGISSPGPTLLPSPMNPSKPDVQLLVPPACIEASEKMLLQGNRNVNAPSGMGKLYQPPTPSNEISSSSNSGSVNGANFSFSLSGPVSLDKSQPAASPSSNSSQTATNGHAPHQVAGVLRDDGAGKMQLKQHSVPTSGGDAASVSTNSQQQQQQVVSTAATTGDEEEAAMNLLTLANQAVGLHDSQ</sequence>
<evidence type="ECO:0000313" key="6">
    <source>
        <dbReference type="Proteomes" id="UP000271974"/>
    </source>
</evidence>
<dbReference type="PANTHER" id="PTHR31095:SF3">
    <property type="entry name" value="RIKEN CDNA 9930021J03 GENE"/>
    <property type="match status" value="1"/>
</dbReference>
<protein>
    <recommendedName>
        <fullName evidence="4">Bromo domain-containing protein</fullName>
    </recommendedName>
</protein>
<feature type="compositionally biased region" description="Polar residues" evidence="3">
    <location>
        <begin position="636"/>
        <end position="659"/>
    </location>
</feature>